<evidence type="ECO:0000313" key="5">
    <source>
        <dbReference type="Proteomes" id="UP000243459"/>
    </source>
</evidence>
<dbReference type="PROSITE" id="PS00028">
    <property type="entry name" value="ZINC_FINGER_C2H2_1"/>
    <property type="match status" value="1"/>
</dbReference>
<feature type="region of interest" description="Disordered" evidence="2">
    <location>
        <begin position="46"/>
        <end position="74"/>
    </location>
</feature>
<dbReference type="Proteomes" id="UP000243459">
    <property type="component" value="Chromosome 4"/>
</dbReference>
<keyword evidence="1" id="KW-0862">Zinc</keyword>
<gene>
    <name evidence="4" type="ORF">A4U43_C04F3030</name>
</gene>
<dbReference type="GO" id="GO:0008270">
    <property type="term" value="F:zinc ion binding"/>
    <property type="evidence" value="ECO:0007669"/>
    <property type="project" value="UniProtKB-KW"/>
</dbReference>
<feature type="compositionally biased region" description="Acidic residues" evidence="2">
    <location>
        <begin position="126"/>
        <end position="138"/>
    </location>
</feature>
<dbReference type="InterPro" id="IPR013087">
    <property type="entry name" value="Znf_C2H2_type"/>
</dbReference>
<feature type="domain" description="C2H2-type" evidence="3">
    <location>
        <begin position="28"/>
        <end position="55"/>
    </location>
</feature>
<proteinExistence type="predicted"/>
<keyword evidence="1" id="KW-0863">Zinc-finger</keyword>
<dbReference type="Gramene" id="ONK70935">
    <property type="protein sequence ID" value="ONK70935"/>
    <property type="gene ID" value="A4U43_C04F3030"/>
</dbReference>
<keyword evidence="1" id="KW-0479">Metal-binding</keyword>
<feature type="region of interest" description="Disordered" evidence="2">
    <location>
        <begin position="92"/>
        <end position="138"/>
    </location>
</feature>
<dbReference type="EMBL" id="CM007384">
    <property type="protein sequence ID" value="ONK70935.1"/>
    <property type="molecule type" value="Genomic_DNA"/>
</dbReference>
<sequence length="138" mass="15558">MATEPEPPAQVIGATESAVAEIAGEKVFPCNYCNEVFYCSQAFGDHQNAHRQERSPTKKPQEQHHGYFGPYASRPPSSSFFDAFIPIETCQQPYNFFPNDSSESNDRRSSSSDANHGAPKNREEDRKEDEELDLTLRL</sequence>
<feature type="compositionally biased region" description="Basic and acidic residues" evidence="2">
    <location>
        <begin position="47"/>
        <end position="65"/>
    </location>
</feature>
<keyword evidence="5" id="KW-1185">Reference proteome</keyword>
<dbReference type="PROSITE" id="PS50157">
    <property type="entry name" value="ZINC_FINGER_C2H2_2"/>
    <property type="match status" value="1"/>
</dbReference>
<organism evidence="4 5">
    <name type="scientific">Asparagus officinalis</name>
    <name type="common">Garden asparagus</name>
    <dbReference type="NCBI Taxonomy" id="4686"/>
    <lineage>
        <taxon>Eukaryota</taxon>
        <taxon>Viridiplantae</taxon>
        <taxon>Streptophyta</taxon>
        <taxon>Embryophyta</taxon>
        <taxon>Tracheophyta</taxon>
        <taxon>Spermatophyta</taxon>
        <taxon>Magnoliopsida</taxon>
        <taxon>Liliopsida</taxon>
        <taxon>Asparagales</taxon>
        <taxon>Asparagaceae</taxon>
        <taxon>Asparagoideae</taxon>
        <taxon>Asparagus</taxon>
    </lineage>
</organism>
<dbReference type="PANTHER" id="PTHR47593">
    <property type="entry name" value="ZINC FINGER PROTEIN 4-LIKE"/>
    <property type="match status" value="1"/>
</dbReference>
<dbReference type="SUPFAM" id="SSF57667">
    <property type="entry name" value="beta-beta-alpha zinc fingers"/>
    <property type="match status" value="1"/>
</dbReference>
<evidence type="ECO:0000259" key="3">
    <source>
        <dbReference type="PROSITE" id="PS50157"/>
    </source>
</evidence>
<dbReference type="Gene3D" id="3.30.160.60">
    <property type="entry name" value="Classic Zinc Finger"/>
    <property type="match status" value="1"/>
</dbReference>
<protein>
    <recommendedName>
        <fullName evidence="3">C2H2-type domain-containing protein</fullName>
    </recommendedName>
</protein>
<evidence type="ECO:0000256" key="2">
    <source>
        <dbReference type="SAM" id="MobiDB-lite"/>
    </source>
</evidence>
<dbReference type="InterPro" id="IPR053266">
    <property type="entry name" value="Zinc_finger_protein_7"/>
</dbReference>
<evidence type="ECO:0000313" key="4">
    <source>
        <dbReference type="EMBL" id="ONK70935.1"/>
    </source>
</evidence>
<reference evidence="5" key="1">
    <citation type="journal article" date="2017" name="Nat. Commun.">
        <title>The asparagus genome sheds light on the origin and evolution of a young Y chromosome.</title>
        <authorList>
            <person name="Harkess A."/>
            <person name="Zhou J."/>
            <person name="Xu C."/>
            <person name="Bowers J.E."/>
            <person name="Van der Hulst R."/>
            <person name="Ayyampalayam S."/>
            <person name="Mercati F."/>
            <person name="Riccardi P."/>
            <person name="McKain M.R."/>
            <person name="Kakrana A."/>
            <person name="Tang H."/>
            <person name="Ray J."/>
            <person name="Groenendijk J."/>
            <person name="Arikit S."/>
            <person name="Mathioni S.M."/>
            <person name="Nakano M."/>
            <person name="Shan H."/>
            <person name="Telgmann-Rauber A."/>
            <person name="Kanno A."/>
            <person name="Yue Z."/>
            <person name="Chen H."/>
            <person name="Li W."/>
            <person name="Chen Y."/>
            <person name="Xu X."/>
            <person name="Zhang Y."/>
            <person name="Luo S."/>
            <person name="Chen H."/>
            <person name="Gao J."/>
            <person name="Mao Z."/>
            <person name="Pires J.C."/>
            <person name="Luo M."/>
            <person name="Kudrna D."/>
            <person name="Wing R.A."/>
            <person name="Meyers B.C."/>
            <person name="Yi K."/>
            <person name="Kong H."/>
            <person name="Lavrijsen P."/>
            <person name="Sunseri F."/>
            <person name="Falavigna A."/>
            <person name="Ye Y."/>
            <person name="Leebens-Mack J.H."/>
            <person name="Chen G."/>
        </authorList>
    </citation>
    <scope>NUCLEOTIDE SEQUENCE [LARGE SCALE GENOMIC DNA]</scope>
    <source>
        <strain evidence="5">cv. DH0086</strain>
    </source>
</reference>
<name>A0A5P1EXV8_ASPOF</name>
<dbReference type="PANTHER" id="PTHR47593:SF8">
    <property type="entry name" value="OS12G0581900 PROTEIN"/>
    <property type="match status" value="1"/>
</dbReference>
<evidence type="ECO:0000256" key="1">
    <source>
        <dbReference type="PROSITE-ProRule" id="PRU00042"/>
    </source>
</evidence>
<accession>A0A5P1EXV8</accession>
<dbReference type="AlphaFoldDB" id="A0A5P1EXV8"/>
<dbReference type="InterPro" id="IPR036236">
    <property type="entry name" value="Znf_C2H2_sf"/>
</dbReference>